<reference evidence="2 3" key="1">
    <citation type="submission" date="2020-08" db="EMBL/GenBank/DDBJ databases">
        <title>Functional genomics of gut bacteria from endangered species of beetles.</title>
        <authorList>
            <person name="Carlos-Shanley C."/>
        </authorList>
    </citation>
    <scope>NUCLEOTIDE SEQUENCE [LARGE SCALE GENOMIC DNA]</scope>
    <source>
        <strain evidence="2 3">S00245</strain>
    </source>
</reference>
<sequence>MGDAHRPAVKVSPMFRSHSPVTTAAAAAVLAMTAFALWTGVRAGAAETCFGPGCSHVQSDQGGKPRRSLGLIDL</sequence>
<feature type="region of interest" description="Disordered" evidence="1">
    <location>
        <begin position="54"/>
        <end position="74"/>
    </location>
</feature>
<evidence type="ECO:0000256" key="1">
    <source>
        <dbReference type="SAM" id="MobiDB-lite"/>
    </source>
</evidence>
<dbReference type="AlphaFoldDB" id="A0A7W7NVZ0"/>
<name>A0A7W7NVZ0_9SPHN</name>
<keyword evidence="3" id="KW-1185">Reference proteome</keyword>
<protein>
    <submittedName>
        <fullName evidence="2">Uncharacterized protein</fullName>
    </submittedName>
</protein>
<organism evidence="2 3">
    <name type="scientific">Novosphingobium chloroacetimidivorans</name>
    <dbReference type="NCBI Taxonomy" id="1428314"/>
    <lineage>
        <taxon>Bacteria</taxon>
        <taxon>Pseudomonadati</taxon>
        <taxon>Pseudomonadota</taxon>
        <taxon>Alphaproteobacteria</taxon>
        <taxon>Sphingomonadales</taxon>
        <taxon>Sphingomonadaceae</taxon>
        <taxon>Novosphingobium</taxon>
    </lineage>
</organism>
<dbReference type="RefSeq" id="WP_184242907.1">
    <property type="nucleotide sequence ID" value="NZ_JACHLR010000003.1"/>
</dbReference>
<evidence type="ECO:0000313" key="2">
    <source>
        <dbReference type="EMBL" id="MBB4857632.1"/>
    </source>
</evidence>
<dbReference type="Proteomes" id="UP000555448">
    <property type="component" value="Unassembled WGS sequence"/>
</dbReference>
<proteinExistence type="predicted"/>
<dbReference type="EMBL" id="JACHLR010000003">
    <property type="protein sequence ID" value="MBB4857632.1"/>
    <property type="molecule type" value="Genomic_DNA"/>
</dbReference>
<accession>A0A7W7NVZ0</accession>
<gene>
    <name evidence="2" type="ORF">HNO88_000943</name>
</gene>
<evidence type="ECO:0000313" key="3">
    <source>
        <dbReference type="Proteomes" id="UP000555448"/>
    </source>
</evidence>
<comment type="caution">
    <text evidence="2">The sequence shown here is derived from an EMBL/GenBank/DDBJ whole genome shotgun (WGS) entry which is preliminary data.</text>
</comment>